<keyword evidence="1" id="KW-0472">Membrane</keyword>
<organism evidence="3 4">
    <name type="scientific">Marinobacterium halophilum</name>
    <dbReference type="NCBI Taxonomy" id="267374"/>
    <lineage>
        <taxon>Bacteria</taxon>
        <taxon>Pseudomonadati</taxon>
        <taxon>Pseudomonadota</taxon>
        <taxon>Gammaproteobacteria</taxon>
        <taxon>Oceanospirillales</taxon>
        <taxon>Oceanospirillaceae</taxon>
        <taxon>Marinobacterium</taxon>
    </lineage>
</organism>
<protein>
    <submittedName>
        <fullName evidence="3">HPP family protein</fullName>
    </submittedName>
</protein>
<comment type="caution">
    <text evidence="3">The sequence shown here is derived from an EMBL/GenBank/DDBJ whole genome shotgun (WGS) entry which is preliminary data.</text>
</comment>
<feature type="transmembrane region" description="Helical" evidence="1">
    <location>
        <begin position="70"/>
        <end position="103"/>
    </location>
</feature>
<dbReference type="EMBL" id="PYGI01000006">
    <property type="protein sequence ID" value="PSL14941.1"/>
    <property type="molecule type" value="Genomic_DNA"/>
</dbReference>
<dbReference type="RefSeq" id="WP_170069274.1">
    <property type="nucleotide sequence ID" value="NZ_PYGI01000006.1"/>
</dbReference>
<accession>A0A2P8EZQ4</accession>
<dbReference type="Proteomes" id="UP000242133">
    <property type="component" value="Unassembled WGS sequence"/>
</dbReference>
<feature type="domain" description="HPP transmembrane region" evidence="2">
    <location>
        <begin position="9"/>
        <end position="155"/>
    </location>
</feature>
<reference evidence="3 4" key="1">
    <citation type="submission" date="2018-03" db="EMBL/GenBank/DDBJ databases">
        <title>Genomic Encyclopedia of Archaeal and Bacterial Type Strains, Phase II (KMG-II): from individual species to whole genera.</title>
        <authorList>
            <person name="Goeker M."/>
        </authorList>
    </citation>
    <scope>NUCLEOTIDE SEQUENCE [LARGE SCALE GENOMIC DNA]</scope>
    <source>
        <strain evidence="3 4">DSM 17586</strain>
    </source>
</reference>
<feature type="transmembrane region" description="Helical" evidence="1">
    <location>
        <begin position="123"/>
        <end position="145"/>
    </location>
</feature>
<keyword evidence="1" id="KW-1133">Transmembrane helix</keyword>
<dbReference type="AlphaFoldDB" id="A0A2P8EZQ4"/>
<evidence type="ECO:0000256" key="1">
    <source>
        <dbReference type="SAM" id="Phobius"/>
    </source>
</evidence>
<feature type="transmembrane region" description="Helical" evidence="1">
    <location>
        <begin position="37"/>
        <end position="58"/>
    </location>
</feature>
<gene>
    <name evidence="3" type="ORF">CLV44_106121</name>
</gene>
<feature type="transmembrane region" description="Helical" evidence="1">
    <location>
        <begin position="12"/>
        <end position="31"/>
    </location>
</feature>
<keyword evidence="1" id="KW-0812">Transmembrane</keyword>
<dbReference type="PANTHER" id="PTHR33741:SF5">
    <property type="entry name" value="TRANSMEMBRANE PROTEIN DDB_G0269096-RELATED"/>
    <property type="match status" value="1"/>
</dbReference>
<sequence length="159" mass="16881">MKDLLNLAHYKAALFAGVGAALCITGLSLMGTLQDSIWLMAPFGATMVILFGLPASPLAQPRNIILGHLLTSAVGLSVASVMGVHTWSLGLAVGLAVMLMLLTHTTHPPAGANPLIIMFSGEGWDFLLTPVAAGTLTIVLFGYLYHNRISGQQYPQRWL</sequence>
<evidence type="ECO:0000259" key="2">
    <source>
        <dbReference type="Pfam" id="PF04982"/>
    </source>
</evidence>
<evidence type="ECO:0000313" key="4">
    <source>
        <dbReference type="Proteomes" id="UP000242133"/>
    </source>
</evidence>
<name>A0A2P8EZQ4_9GAMM</name>
<keyword evidence="4" id="KW-1185">Reference proteome</keyword>
<dbReference type="PANTHER" id="PTHR33741">
    <property type="entry name" value="TRANSMEMBRANE PROTEIN DDB_G0269096-RELATED"/>
    <property type="match status" value="1"/>
</dbReference>
<dbReference type="Pfam" id="PF04982">
    <property type="entry name" value="TM_HPP"/>
    <property type="match status" value="1"/>
</dbReference>
<dbReference type="InterPro" id="IPR007065">
    <property type="entry name" value="HPP"/>
</dbReference>
<evidence type="ECO:0000313" key="3">
    <source>
        <dbReference type="EMBL" id="PSL14941.1"/>
    </source>
</evidence>
<proteinExistence type="predicted"/>
<dbReference type="InterPro" id="IPR058581">
    <property type="entry name" value="TM_HPP"/>
</dbReference>